<accession>A0A914CW33</accession>
<evidence type="ECO:0000256" key="1">
    <source>
        <dbReference type="ARBA" id="ARBA00023002"/>
    </source>
</evidence>
<protein>
    <submittedName>
        <fullName evidence="4">Uncharacterized protein</fullName>
    </submittedName>
</protein>
<keyword evidence="2" id="KW-0472">Membrane</keyword>
<dbReference type="PANTHER" id="PTHR43157:SF31">
    <property type="entry name" value="PHOSPHATIDYLINOSITOL-GLYCAN BIOSYNTHESIS CLASS F PROTEIN"/>
    <property type="match status" value="1"/>
</dbReference>
<dbReference type="Proteomes" id="UP000887540">
    <property type="component" value="Unplaced"/>
</dbReference>
<keyword evidence="3" id="KW-1185">Reference proteome</keyword>
<evidence type="ECO:0000313" key="3">
    <source>
        <dbReference type="Proteomes" id="UP000887540"/>
    </source>
</evidence>
<dbReference type="PANTHER" id="PTHR43157">
    <property type="entry name" value="PHOSPHATIDYLINOSITOL-GLYCAN BIOSYNTHESIS CLASS F PROTEIN-RELATED"/>
    <property type="match status" value="1"/>
</dbReference>
<dbReference type="SUPFAM" id="SSF51735">
    <property type="entry name" value="NAD(P)-binding Rossmann-fold domains"/>
    <property type="match status" value="1"/>
</dbReference>
<reference evidence="4" key="1">
    <citation type="submission" date="2022-11" db="UniProtKB">
        <authorList>
            <consortium name="WormBaseParasite"/>
        </authorList>
    </citation>
    <scope>IDENTIFICATION</scope>
</reference>
<dbReference type="AlphaFoldDB" id="A0A914CW33"/>
<dbReference type="InterPro" id="IPR036291">
    <property type="entry name" value="NAD(P)-bd_dom_sf"/>
</dbReference>
<dbReference type="InterPro" id="IPR002347">
    <property type="entry name" value="SDR_fam"/>
</dbReference>
<sequence length="278" mass="32134">MVKDLSEKALKELIDEALLDNSIPTYARTLIQILAQQQEILRKEHQVLKRVLGPKYERALRKDMEEDGDSDLLSWTAFFMLLFFVLYVIRQWIKGARFTEKVKVNGKVAIVTGANCGIGKQIVRELVLRGAKVYIMCRNVELGKEAVRDLFSRYGCDSTRMIVKYGDLNDFDSIRRFVNEFNREEEVLDILINNAGVMFRPKFELTKDNHEVTWQSNHLGHFLLTELLLPKLRKSQGARIVIHSSKLHLNADTIDPDVVDSKKHWGRISSYNRSKLAN</sequence>
<keyword evidence="2" id="KW-0812">Transmembrane</keyword>
<dbReference type="PRINTS" id="PR00081">
    <property type="entry name" value="GDHRDH"/>
</dbReference>
<evidence type="ECO:0000256" key="2">
    <source>
        <dbReference type="SAM" id="Phobius"/>
    </source>
</evidence>
<dbReference type="WBParaSite" id="ACRNAN_scaffold15021.g12124.t1">
    <property type="protein sequence ID" value="ACRNAN_scaffold15021.g12124.t1"/>
    <property type="gene ID" value="ACRNAN_scaffold15021.g12124"/>
</dbReference>
<proteinExistence type="predicted"/>
<organism evidence="3 4">
    <name type="scientific">Acrobeloides nanus</name>
    <dbReference type="NCBI Taxonomy" id="290746"/>
    <lineage>
        <taxon>Eukaryota</taxon>
        <taxon>Metazoa</taxon>
        <taxon>Ecdysozoa</taxon>
        <taxon>Nematoda</taxon>
        <taxon>Chromadorea</taxon>
        <taxon>Rhabditida</taxon>
        <taxon>Tylenchina</taxon>
        <taxon>Cephalobomorpha</taxon>
        <taxon>Cephaloboidea</taxon>
        <taxon>Cephalobidae</taxon>
        <taxon>Acrobeloides</taxon>
    </lineage>
</organism>
<keyword evidence="2" id="KW-1133">Transmembrane helix</keyword>
<feature type="transmembrane region" description="Helical" evidence="2">
    <location>
        <begin position="72"/>
        <end position="89"/>
    </location>
</feature>
<dbReference type="Gene3D" id="3.40.50.720">
    <property type="entry name" value="NAD(P)-binding Rossmann-like Domain"/>
    <property type="match status" value="1"/>
</dbReference>
<dbReference type="GO" id="GO:0016491">
    <property type="term" value="F:oxidoreductase activity"/>
    <property type="evidence" value="ECO:0007669"/>
    <property type="project" value="UniProtKB-KW"/>
</dbReference>
<name>A0A914CW33_9BILA</name>
<evidence type="ECO:0000313" key="4">
    <source>
        <dbReference type="WBParaSite" id="ACRNAN_scaffold15021.g12124.t1"/>
    </source>
</evidence>
<keyword evidence="1" id="KW-0560">Oxidoreductase</keyword>
<dbReference type="Pfam" id="PF00106">
    <property type="entry name" value="adh_short"/>
    <property type="match status" value="1"/>
</dbReference>